<proteinExistence type="predicted"/>
<accession>A0A098VQ20</accession>
<evidence type="ECO:0000256" key="2">
    <source>
        <dbReference type="SAM" id="Phobius"/>
    </source>
</evidence>
<keyword evidence="2" id="KW-1133">Transmembrane helix</keyword>
<evidence type="ECO:0000313" key="4">
    <source>
        <dbReference type="Proteomes" id="UP000029725"/>
    </source>
</evidence>
<dbReference type="AlphaFoldDB" id="A0A098VQ20"/>
<keyword evidence="2" id="KW-0812">Transmembrane</keyword>
<dbReference type="HOGENOM" id="CLU_973453_0_0_1"/>
<reference evidence="3 4" key="1">
    <citation type="submission" date="2014-04" db="EMBL/GenBank/DDBJ databases">
        <title>A new species of microsporidia sheds light on the evolution of extreme parasitism.</title>
        <authorList>
            <person name="Haag K.L."/>
            <person name="James T.Y."/>
            <person name="Larsson R."/>
            <person name="Schaer T.M."/>
            <person name="Refardt D."/>
            <person name="Pombert J.-F."/>
            <person name="Ebert D."/>
        </authorList>
    </citation>
    <scope>NUCLEOTIDE SEQUENCE [LARGE SCALE GENOMIC DNA]</scope>
    <source>
        <strain evidence="3 4">UGP3</strain>
        <tissue evidence="3">Spores</tissue>
    </source>
</reference>
<name>A0A098VQ20_9MICR</name>
<comment type="caution">
    <text evidence="3">The sequence shown here is derived from an EMBL/GenBank/DDBJ whole genome shotgun (WGS) entry which is preliminary data.</text>
</comment>
<gene>
    <name evidence="3" type="ORF">DI09_43p30</name>
</gene>
<dbReference type="RefSeq" id="XP_013237580.1">
    <property type="nucleotide sequence ID" value="XM_013382126.1"/>
</dbReference>
<feature type="compositionally biased region" description="Polar residues" evidence="1">
    <location>
        <begin position="268"/>
        <end position="277"/>
    </location>
</feature>
<sequence length="286" mass="32380">MISLQFLYGFFVGEVVLFLLVVLILQRSFPRVKRPPSPSPSQKCSPSFAKDGSKVGAFEELSEFFLKIYKSPAENEKHSHITNKVVDLHQRRDEYRSFLTGFDDTIWINEAIQTAFFYYSTSESMHNSIKEGIEKSLFDAAPAFLVCEFDFILGGIREKGTLSHPTITDVYHERFSNDLSDISIRFHLHWDNMGTFLLGADAVLPFKNAILLTLPLGLGIHIDKISGYKGKLGIGLARHRRHFIASEFHPEVACFVGNWGRYGPKNGAQKQWQNSANDRMGDKTVA</sequence>
<dbReference type="VEuPathDB" id="MicrosporidiaDB:DI09_43p30"/>
<organism evidence="3 4">
    <name type="scientific">Mitosporidium daphniae</name>
    <dbReference type="NCBI Taxonomy" id="1485682"/>
    <lineage>
        <taxon>Eukaryota</taxon>
        <taxon>Fungi</taxon>
        <taxon>Fungi incertae sedis</taxon>
        <taxon>Microsporidia</taxon>
        <taxon>Mitosporidium</taxon>
    </lineage>
</organism>
<feature type="transmembrane region" description="Helical" evidence="2">
    <location>
        <begin position="6"/>
        <end position="25"/>
    </location>
</feature>
<protein>
    <submittedName>
        <fullName evidence="3">Uncharacterized protein</fullName>
    </submittedName>
</protein>
<keyword evidence="4" id="KW-1185">Reference proteome</keyword>
<evidence type="ECO:0000313" key="3">
    <source>
        <dbReference type="EMBL" id="KGG51128.1"/>
    </source>
</evidence>
<feature type="region of interest" description="Disordered" evidence="1">
    <location>
        <begin position="267"/>
        <end position="286"/>
    </location>
</feature>
<evidence type="ECO:0000256" key="1">
    <source>
        <dbReference type="SAM" id="MobiDB-lite"/>
    </source>
</evidence>
<dbReference type="Proteomes" id="UP000029725">
    <property type="component" value="Unassembled WGS sequence"/>
</dbReference>
<dbReference type="GeneID" id="25259981"/>
<keyword evidence="2" id="KW-0472">Membrane</keyword>
<dbReference type="EMBL" id="JMKJ01000377">
    <property type="protein sequence ID" value="KGG51128.1"/>
    <property type="molecule type" value="Genomic_DNA"/>
</dbReference>